<accession>A0A0B7I544</accession>
<keyword evidence="1" id="KW-0732">Signal</keyword>
<dbReference type="RefSeq" id="WP_042344402.1">
    <property type="nucleotide sequence ID" value="NZ_CDOI01000148.1"/>
</dbReference>
<dbReference type="InterPro" id="IPR052025">
    <property type="entry name" value="Xyloglucanase_GH74"/>
</dbReference>
<dbReference type="InterPro" id="IPR036278">
    <property type="entry name" value="Sialidase_sf"/>
</dbReference>
<keyword evidence="3" id="KW-1185">Reference proteome</keyword>
<dbReference type="SUPFAM" id="SSF110296">
    <property type="entry name" value="Oligoxyloglucan reducing end-specific cellobiohydrolase"/>
    <property type="match status" value="1"/>
</dbReference>
<gene>
    <name evidence="2" type="ORF">CCAND38_370075</name>
</gene>
<name>A0A0B7I544_9FLAO</name>
<dbReference type="InterPro" id="IPR015943">
    <property type="entry name" value="WD40/YVTN_repeat-like_dom_sf"/>
</dbReference>
<dbReference type="PANTHER" id="PTHR43739">
    <property type="entry name" value="XYLOGLUCANASE (EUROFUNG)"/>
    <property type="match status" value="1"/>
</dbReference>
<organism evidence="2 3">
    <name type="scientific">Capnocytophaga canis</name>
    <dbReference type="NCBI Taxonomy" id="1848903"/>
    <lineage>
        <taxon>Bacteria</taxon>
        <taxon>Pseudomonadati</taxon>
        <taxon>Bacteroidota</taxon>
        <taxon>Flavobacteriia</taxon>
        <taxon>Flavobacteriales</taxon>
        <taxon>Flavobacteriaceae</taxon>
        <taxon>Capnocytophaga</taxon>
    </lineage>
</organism>
<proteinExistence type="predicted"/>
<reference evidence="2 3" key="1">
    <citation type="submission" date="2015-01" db="EMBL/GenBank/DDBJ databases">
        <authorList>
            <person name="Xiang T."/>
            <person name="Song Y."/>
            <person name="Huang L."/>
            <person name="Wang B."/>
            <person name="Wu P."/>
        </authorList>
    </citation>
    <scope>NUCLEOTIDE SEQUENCE [LARGE SCALE GENOMIC DNA]</scope>
    <source>
        <strain evidence="2 3">CcD38</strain>
    </source>
</reference>
<dbReference type="CDD" id="cd15482">
    <property type="entry name" value="Sialidase_non-viral"/>
    <property type="match status" value="2"/>
</dbReference>
<feature type="chain" id="PRO_5002129691" description="Sortilin N-terminal domain-containing protein" evidence="1">
    <location>
        <begin position="19"/>
        <end position="907"/>
    </location>
</feature>
<evidence type="ECO:0000313" key="3">
    <source>
        <dbReference type="Proteomes" id="UP000045051"/>
    </source>
</evidence>
<dbReference type="EMBL" id="CDOI01000148">
    <property type="protein sequence ID" value="CEN46735.1"/>
    <property type="molecule type" value="Genomic_DNA"/>
</dbReference>
<evidence type="ECO:0000256" key="1">
    <source>
        <dbReference type="SAM" id="SignalP"/>
    </source>
</evidence>
<dbReference type="SUPFAM" id="SSF50939">
    <property type="entry name" value="Sialidases"/>
    <property type="match status" value="1"/>
</dbReference>
<evidence type="ECO:0000313" key="2">
    <source>
        <dbReference type="EMBL" id="CEN46735.1"/>
    </source>
</evidence>
<protein>
    <recommendedName>
        <fullName evidence="4">Sortilin N-terminal domain-containing protein</fullName>
    </recommendedName>
</protein>
<evidence type="ECO:0008006" key="4">
    <source>
        <dbReference type="Google" id="ProtNLM"/>
    </source>
</evidence>
<dbReference type="AlphaFoldDB" id="A0A0B7I544"/>
<sequence length="907" mass="101939">MKKYFLIGLLSVSLCSLAQESLPLVVQQKNELDQNSWVKNVPFERIYTPEIGNQINHFDIRKDNPLEWMVAPASGGLWLSKDAGITYENIFQNQPTQQIKTFAVHWGKGIIWVATPYGLFTSKDKGNSWFFGGLPEFKTIESVHINSRNTDEVVVAVLGNPFDADEKRGVFKTSDEGKTWQHSLFVGNRAGVSQIIDTPNGQTLFASVWHDESTTWKSIPYGSMSAVYKSEDFGTSWSKVSTDGFLSGNFIGKIGLAAHGDEKVYAVVDNRGSKTRSVATRNLAKITNIHLLERDFEAMNKTDFLNLDDNKLNAFLHAIGQDKKYTAQNLKDMISAEITSPARLMIFLGIRQQEVIGAEVYVTSDGGKTWQKTHSQPLEDVFYQNGNQFGAITVDPNNDKHLFIGAYPLLESLDGGKSWQSKHNVSLDDSFEKIYYRNNTLYATSKKGLAISYTQGKDWIFRNVPQSVSFTKIGYDKHQKSLFLASEQGVFMSKNNIWTKISSQRQLFGSENDIYVGSGNGIFYRYNVEKNTFLRLKSLYTSENKAPLRFGKQTPLLVSQHNSDVLYVGSNKMRFSSDRGQNWRTISEDLTIGSKKGNDIYATISAIAESPLSVGLLYVGSDDGTIHITSNGGTTWQSMYASNSNAFKVNNLVASKHHQKRVFATFSHPDKTNPEPLIFMSEDQGVTWTELRSNLPDGRINIVKEDPKNEQIIYLGTDSGLYVSFNLGESWHSFGSLPATGILDIFINDGTSEILVSTAGFGVFKSSLEVIQPLRVAIVAQDFFPLREKVRVEHSNRWGNTWSDWESAELPITHFEVFASKEMKLQIKIMKGKVTLQSFTYKTSKGFNYIPYDMTISSVGKVMFERVAKRISLETASDGRVYLPKGEYTIVFSVEGGFDEERILEIY</sequence>
<dbReference type="Gene3D" id="2.130.10.10">
    <property type="entry name" value="YVTN repeat-like/Quinoprotein amine dehydrogenase"/>
    <property type="match status" value="4"/>
</dbReference>
<dbReference type="GO" id="GO:0010411">
    <property type="term" value="P:xyloglucan metabolic process"/>
    <property type="evidence" value="ECO:0007669"/>
    <property type="project" value="TreeGrafter"/>
</dbReference>
<dbReference type="PANTHER" id="PTHR43739:SF5">
    <property type="entry name" value="EXO-ALPHA-SIALIDASE"/>
    <property type="match status" value="1"/>
</dbReference>
<dbReference type="Proteomes" id="UP000045051">
    <property type="component" value="Unassembled WGS sequence"/>
</dbReference>
<feature type="signal peptide" evidence="1">
    <location>
        <begin position="1"/>
        <end position="18"/>
    </location>
</feature>